<dbReference type="InterPro" id="IPR050116">
    <property type="entry name" value="DNA_polymerase-Y"/>
</dbReference>
<dbReference type="Pfam" id="PF11799">
    <property type="entry name" value="IMS_C"/>
    <property type="match status" value="1"/>
</dbReference>
<dbReference type="GO" id="GO:0003684">
    <property type="term" value="F:damaged DNA binding"/>
    <property type="evidence" value="ECO:0007669"/>
    <property type="project" value="InterPro"/>
</dbReference>
<dbReference type="SUPFAM" id="SSF56672">
    <property type="entry name" value="DNA/RNA polymerases"/>
    <property type="match status" value="1"/>
</dbReference>
<dbReference type="InterPro" id="IPR043502">
    <property type="entry name" value="DNA/RNA_pol_sf"/>
</dbReference>
<dbReference type="AlphaFoldDB" id="A0A4R7RJF6"/>
<dbReference type="GO" id="GO:0005829">
    <property type="term" value="C:cytosol"/>
    <property type="evidence" value="ECO:0007669"/>
    <property type="project" value="TreeGrafter"/>
</dbReference>
<dbReference type="OrthoDB" id="9808813at2"/>
<dbReference type="GO" id="GO:0009432">
    <property type="term" value="P:SOS response"/>
    <property type="evidence" value="ECO:0007669"/>
    <property type="project" value="TreeGrafter"/>
</dbReference>
<evidence type="ECO:0000259" key="2">
    <source>
        <dbReference type="PROSITE" id="PS50173"/>
    </source>
</evidence>
<dbReference type="PANTHER" id="PTHR11076">
    <property type="entry name" value="DNA REPAIR POLYMERASE UMUC / TRANSFERASE FAMILY MEMBER"/>
    <property type="match status" value="1"/>
</dbReference>
<comment type="similarity">
    <text evidence="1">Belongs to the DNA polymerase type-Y family.</text>
</comment>
<dbReference type="Pfam" id="PF21999">
    <property type="entry name" value="IMS_HHH_1"/>
    <property type="match status" value="1"/>
</dbReference>
<dbReference type="Gene3D" id="1.10.150.20">
    <property type="entry name" value="5' to 3' exonuclease, C-terminal subdomain"/>
    <property type="match status" value="1"/>
</dbReference>
<reference evidence="3 4" key="1">
    <citation type="submission" date="2019-03" db="EMBL/GenBank/DDBJ databases">
        <title>Genomic Encyclopedia of Archaeal and Bacterial Type Strains, Phase II (KMG-II): from individual species to whole genera.</title>
        <authorList>
            <person name="Goeker M."/>
        </authorList>
    </citation>
    <scope>NUCLEOTIDE SEQUENCE [LARGE SCALE GENOMIC DNA]</scope>
    <source>
        <strain evidence="3 4">ATCC 25309</strain>
    </source>
</reference>
<dbReference type="Gene3D" id="3.30.70.270">
    <property type="match status" value="1"/>
</dbReference>
<gene>
    <name evidence="3" type="ORF">EI77_04134</name>
</gene>
<dbReference type="InterPro" id="IPR017961">
    <property type="entry name" value="DNA_pol_Y-fam_little_finger"/>
</dbReference>
<dbReference type="Gene3D" id="3.30.1490.100">
    <property type="entry name" value="DNA polymerase, Y-family, little finger domain"/>
    <property type="match status" value="1"/>
</dbReference>
<dbReference type="Gene3D" id="3.40.1170.60">
    <property type="match status" value="1"/>
</dbReference>
<evidence type="ECO:0000313" key="3">
    <source>
        <dbReference type="EMBL" id="TDU64248.1"/>
    </source>
</evidence>
<sequence length="428" mass="47684">MTPVPNPGSAAPLRWLFVDLNSYFASVEQQLRPELRGRPVIVVPVMSDHTCAIAASYQAKKFGVKTGTNVGDAKRMCPGLAVVEASHGRYVDFHHKIIDEIERHYPVQVIGSIDEMGCLLDRKRAPEEVAVALARRIKRGLLDHVGEVITCSVGIATNRYLAKVASDLTKPDGLEVVRVEDLPGRLAHLKLTDLPGIGRNMEPRLHEAKIHTFLDLWQATPRELHRVWGGVGGDRFWHQLHGGDLDDVPVQNRSIGHSHVLSPEFRQPPEAAIVSKRLLLKAASRLRRMGYRATQLSLSVRAESTLRGEAHQRFLPVSDSFALTKTLNVLWPEAMDQIGWSRVKKIGVTLHGLEANSAPQQMDLFPELGSPIIADVERRDKLSKIMDDLNQEYGRDSIALGFAPDSVKSFSGTKIAFTRIPERQEFKE</sequence>
<dbReference type="GO" id="GO:0006281">
    <property type="term" value="P:DNA repair"/>
    <property type="evidence" value="ECO:0007669"/>
    <property type="project" value="InterPro"/>
</dbReference>
<dbReference type="PANTHER" id="PTHR11076:SF34">
    <property type="entry name" value="PROTEIN UMUC"/>
    <property type="match status" value="1"/>
</dbReference>
<comment type="caution">
    <text evidence="3">The sequence shown here is derived from an EMBL/GenBank/DDBJ whole genome shotgun (WGS) entry which is preliminary data.</text>
</comment>
<accession>A0A4R7RJF6</accession>
<organism evidence="3 4">
    <name type="scientific">Prosthecobacter fusiformis</name>
    <dbReference type="NCBI Taxonomy" id="48464"/>
    <lineage>
        <taxon>Bacteria</taxon>
        <taxon>Pseudomonadati</taxon>
        <taxon>Verrucomicrobiota</taxon>
        <taxon>Verrucomicrobiia</taxon>
        <taxon>Verrucomicrobiales</taxon>
        <taxon>Verrucomicrobiaceae</taxon>
        <taxon>Prosthecobacter</taxon>
    </lineage>
</organism>
<dbReference type="PROSITE" id="PS50173">
    <property type="entry name" value="UMUC"/>
    <property type="match status" value="1"/>
</dbReference>
<dbReference type="InterPro" id="IPR001126">
    <property type="entry name" value="UmuC"/>
</dbReference>
<proteinExistence type="inferred from homology"/>
<name>A0A4R7RJF6_9BACT</name>
<dbReference type="CDD" id="cd00424">
    <property type="entry name" value="PolY"/>
    <property type="match status" value="1"/>
</dbReference>
<evidence type="ECO:0000313" key="4">
    <source>
        <dbReference type="Proteomes" id="UP000295662"/>
    </source>
</evidence>
<dbReference type="InterPro" id="IPR053848">
    <property type="entry name" value="IMS_HHH_1"/>
</dbReference>
<dbReference type="GO" id="GO:0003887">
    <property type="term" value="F:DNA-directed DNA polymerase activity"/>
    <property type="evidence" value="ECO:0007669"/>
    <property type="project" value="InterPro"/>
</dbReference>
<keyword evidence="4" id="KW-1185">Reference proteome</keyword>
<dbReference type="InterPro" id="IPR043128">
    <property type="entry name" value="Rev_trsase/Diguanyl_cyclase"/>
</dbReference>
<dbReference type="RefSeq" id="WP_133797122.1">
    <property type="nucleotide sequence ID" value="NZ_SOCA01000011.1"/>
</dbReference>
<feature type="domain" description="UmuC" evidence="2">
    <location>
        <begin position="15"/>
        <end position="198"/>
    </location>
</feature>
<dbReference type="EMBL" id="SOCA01000011">
    <property type="protein sequence ID" value="TDU64248.1"/>
    <property type="molecule type" value="Genomic_DNA"/>
</dbReference>
<dbReference type="GO" id="GO:0042276">
    <property type="term" value="P:error-prone translesion synthesis"/>
    <property type="evidence" value="ECO:0007669"/>
    <property type="project" value="TreeGrafter"/>
</dbReference>
<protein>
    <submittedName>
        <fullName evidence="3">DNA polymerase-4</fullName>
    </submittedName>
</protein>
<dbReference type="Pfam" id="PF00817">
    <property type="entry name" value="IMS"/>
    <property type="match status" value="1"/>
</dbReference>
<dbReference type="Proteomes" id="UP000295662">
    <property type="component" value="Unassembled WGS sequence"/>
</dbReference>
<evidence type="ECO:0000256" key="1">
    <source>
        <dbReference type="ARBA" id="ARBA00010945"/>
    </source>
</evidence>
<dbReference type="InterPro" id="IPR036775">
    <property type="entry name" value="DNA_pol_Y-fam_lit_finger_sf"/>
</dbReference>